<name>A0A285AVF6_9ENTR</name>
<evidence type="ECO:0000313" key="2">
    <source>
        <dbReference type="Proteomes" id="UP000220639"/>
    </source>
</evidence>
<accession>A0A285AVF6</accession>
<dbReference type="EMBL" id="FZTC01000003">
    <property type="protein sequence ID" value="SNU32603.1"/>
    <property type="molecule type" value="Genomic_DNA"/>
</dbReference>
<sequence>MYTPESILFPYFSHLAAQKTGDGTLRKTGITRRVVDYTTWWIKRKDRKGSLLDRLSPKPG</sequence>
<protein>
    <submittedName>
        <fullName evidence="1">Uncharacterized protein</fullName>
    </submittedName>
</protein>
<evidence type="ECO:0000313" key="1">
    <source>
        <dbReference type="EMBL" id="SNU32603.1"/>
    </source>
</evidence>
<reference evidence="2" key="1">
    <citation type="submission" date="2017-08" db="EMBL/GenBank/DDBJ databases">
        <authorList>
            <person name="Brisse S."/>
        </authorList>
    </citation>
    <scope>NUCLEOTIDE SEQUENCE [LARGE SCALE GENOMIC DNA]</scope>
    <source>
        <strain evidence="2">06D021</strain>
    </source>
</reference>
<dbReference type="AlphaFoldDB" id="A0A285AVF6"/>
<organism evidence="1 2">
    <name type="scientific">Klebsiella grimontii</name>
    <dbReference type="NCBI Taxonomy" id="2058152"/>
    <lineage>
        <taxon>Bacteria</taxon>
        <taxon>Pseudomonadati</taxon>
        <taxon>Pseudomonadota</taxon>
        <taxon>Gammaproteobacteria</taxon>
        <taxon>Enterobacterales</taxon>
        <taxon>Enterobacteriaceae</taxon>
        <taxon>Klebsiella/Raoultella group</taxon>
        <taxon>Klebsiella</taxon>
    </lineage>
</organism>
<dbReference type="Proteomes" id="UP000220639">
    <property type="component" value="Unassembled WGS sequence"/>
</dbReference>
<proteinExistence type="predicted"/>
<gene>
    <name evidence="1" type="ORF">KOSB73_110048</name>
</gene>